<keyword evidence="3" id="KW-1185">Reference proteome</keyword>
<organism evidence="2 3">
    <name type="scientific">Meganyctiphanes norvegica</name>
    <name type="common">Northern krill</name>
    <name type="synonym">Thysanopoda norvegica</name>
    <dbReference type="NCBI Taxonomy" id="48144"/>
    <lineage>
        <taxon>Eukaryota</taxon>
        <taxon>Metazoa</taxon>
        <taxon>Ecdysozoa</taxon>
        <taxon>Arthropoda</taxon>
        <taxon>Crustacea</taxon>
        <taxon>Multicrustacea</taxon>
        <taxon>Malacostraca</taxon>
        <taxon>Eumalacostraca</taxon>
        <taxon>Eucarida</taxon>
        <taxon>Euphausiacea</taxon>
        <taxon>Euphausiidae</taxon>
        <taxon>Meganyctiphanes</taxon>
    </lineage>
</organism>
<dbReference type="InterPro" id="IPR043502">
    <property type="entry name" value="DNA/RNA_pol_sf"/>
</dbReference>
<dbReference type="GO" id="GO:0071897">
    <property type="term" value="P:DNA biosynthetic process"/>
    <property type="evidence" value="ECO:0007669"/>
    <property type="project" value="UniProtKB-ARBA"/>
</dbReference>
<dbReference type="AlphaFoldDB" id="A0AAV2S3K1"/>
<protein>
    <recommendedName>
        <fullName evidence="1">Reverse transcriptase domain-containing protein</fullName>
    </recommendedName>
</protein>
<accession>A0AAV2S3K1</accession>
<dbReference type="SUPFAM" id="SSF56672">
    <property type="entry name" value="DNA/RNA polymerases"/>
    <property type="match status" value="1"/>
</dbReference>
<name>A0AAV2S3K1_MEGNR</name>
<dbReference type="PANTHER" id="PTHR47510">
    <property type="entry name" value="REVERSE TRANSCRIPTASE DOMAIN-CONTAINING PROTEIN"/>
    <property type="match status" value="1"/>
</dbReference>
<dbReference type="Proteomes" id="UP001497623">
    <property type="component" value="Unassembled WGS sequence"/>
</dbReference>
<proteinExistence type="predicted"/>
<dbReference type="EMBL" id="CAXKWB010045120">
    <property type="protein sequence ID" value="CAL4161983.1"/>
    <property type="molecule type" value="Genomic_DNA"/>
</dbReference>
<evidence type="ECO:0000313" key="2">
    <source>
        <dbReference type="EMBL" id="CAL4161983.1"/>
    </source>
</evidence>
<feature type="non-terminal residue" evidence="2">
    <location>
        <position position="1"/>
    </location>
</feature>
<dbReference type="Pfam" id="PF00078">
    <property type="entry name" value="RVT_1"/>
    <property type="match status" value="1"/>
</dbReference>
<evidence type="ECO:0000259" key="1">
    <source>
        <dbReference type="Pfam" id="PF00078"/>
    </source>
</evidence>
<feature type="domain" description="Reverse transcriptase" evidence="1">
    <location>
        <begin position="15"/>
        <end position="133"/>
    </location>
</feature>
<feature type="non-terminal residue" evidence="2">
    <location>
        <position position="140"/>
    </location>
</feature>
<evidence type="ECO:0000313" key="3">
    <source>
        <dbReference type="Proteomes" id="UP001497623"/>
    </source>
</evidence>
<dbReference type="InterPro" id="IPR000477">
    <property type="entry name" value="RT_dom"/>
</dbReference>
<reference evidence="2 3" key="1">
    <citation type="submission" date="2024-05" db="EMBL/GenBank/DDBJ databases">
        <authorList>
            <person name="Wallberg A."/>
        </authorList>
    </citation>
    <scope>NUCLEOTIDE SEQUENCE [LARGE SCALE GENOMIC DNA]</scope>
</reference>
<sequence length="140" mass="15787">GIFPDAYKISEIVPVPKENPPRTLKNLRPISKTPIGGKILEKQMITELDHDIKDSFIDPTQFGNSKGCSTTHYLIKLTVEAYKSTDVGCATTAITIDYSKAFDLVDHTTLKNKLIELGVRNKLIRLIISFLSNRRHYTKI</sequence>
<gene>
    <name evidence="2" type="ORF">MNOR_LOCUS32724</name>
</gene>
<dbReference type="PANTHER" id="PTHR47510:SF3">
    <property type="entry name" value="ENDO_EXONUCLEASE_PHOSPHATASE DOMAIN-CONTAINING PROTEIN"/>
    <property type="match status" value="1"/>
</dbReference>
<comment type="caution">
    <text evidence="2">The sequence shown here is derived from an EMBL/GenBank/DDBJ whole genome shotgun (WGS) entry which is preliminary data.</text>
</comment>